<dbReference type="InterPro" id="IPR046433">
    <property type="entry name" value="ActCoA_hydro"/>
</dbReference>
<dbReference type="Gene3D" id="3.40.1080.20">
    <property type="entry name" value="Acetyl-CoA hydrolase/transferase C-terminal domain"/>
    <property type="match status" value="1"/>
</dbReference>
<proteinExistence type="predicted"/>
<gene>
    <name evidence="2" type="ORF">HNP55_003385</name>
</gene>
<dbReference type="AlphaFoldDB" id="A0A840LAS5"/>
<reference evidence="2 3" key="1">
    <citation type="submission" date="2020-08" db="EMBL/GenBank/DDBJ databases">
        <title>Functional genomics of gut bacteria from endangered species of beetles.</title>
        <authorList>
            <person name="Carlos-Shanley C."/>
        </authorList>
    </citation>
    <scope>NUCLEOTIDE SEQUENCE [LARGE SCALE GENOMIC DNA]</scope>
    <source>
        <strain evidence="2 3">S00239</strain>
    </source>
</reference>
<dbReference type="GO" id="GO:0008775">
    <property type="term" value="F:acetate CoA-transferase activity"/>
    <property type="evidence" value="ECO:0007669"/>
    <property type="project" value="InterPro"/>
</dbReference>
<dbReference type="SUPFAM" id="SSF100950">
    <property type="entry name" value="NagB/RpiA/CoA transferase-like"/>
    <property type="match status" value="1"/>
</dbReference>
<dbReference type="RefSeq" id="WP_184301813.1">
    <property type="nucleotide sequence ID" value="NZ_JACHLP010000006.1"/>
</dbReference>
<keyword evidence="3" id="KW-1185">Reference proteome</keyword>
<dbReference type="PANTHER" id="PTHR21432:SF20">
    <property type="entry name" value="ACETYL-COA HYDROLASE"/>
    <property type="match status" value="1"/>
</dbReference>
<evidence type="ECO:0000313" key="3">
    <source>
        <dbReference type="Proteomes" id="UP000562027"/>
    </source>
</evidence>
<evidence type="ECO:0000313" key="2">
    <source>
        <dbReference type="EMBL" id="MBB4844841.1"/>
    </source>
</evidence>
<dbReference type="Proteomes" id="UP000562027">
    <property type="component" value="Unassembled WGS sequence"/>
</dbReference>
<name>A0A840LAS5_9BURK</name>
<dbReference type="InterPro" id="IPR038460">
    <property type="entry name" value="AcetylCoA_hyd_C_sf"/>
</dbReference>
<dbReference type="InterPro" id="IPR026888">
    <property type="entry name" value="AcetylCoA_hyd_C"/>
</dbReference>
<accession>A0A840LAS5</accession>
<dbReference type="PANTHER" id="PTHR21432">
    <property type="entry name" value="ACETYL-COA HYDROLASE-RELATED"/>
    <property type="match status" value="1"/>
</dbReference>
<feature type="domain" description="Acetyl-CoA hydrolase/transferase C-terminal" evidence="1">
    <location>
        <begin position="435"/>
        <end position="602"/>
    </location>
</feature>
<dbReference type="Gene3D" id="3.30.750.70">
    <property type="entry name" value="4-hydroxybutyrate coenzyme like domains"/>
    <property type="match status" value="1"/>
</dbReference>
<sequence>MQQRKSSVWLGQMERAVDEILARVQGEIVLAIPLGIGKPNPLVNALYQRVKAMPGRRLRLMTALSLERPVGKSELERNFLKPLLDRVFEDYPDLDYVKDARAGRLPPNIAVHEFFFKTGDYLGNAQAQQHYVCSNYSLVVRDMMIQGVNLVMQAVAPAAPLRAGGPKRLSLSCNPELSFDLVEGLRAQGRPLLAVAMVNERLPFFGGAAEAGEGFFDLVLEAPGCSHAVFAPPNAAVGGADYAIGLHASSLVPDGGTLQIGIGSLGDAIAQALILRDRQPEAYGQMLRGLCPAGVQGRELAPFRQGLYGCSEMFVNGLLRLIDAGILRRLVFDDLDLQALAGAGLLGEAPDLGALLGLLQRGRVGAVLSAQDLAYLQEQGLFRPDVGLQAGELCRAEVRCANDLQDPASQACIAQHLLGERWRRAAVLHGGFFLGPRDFYQRLREMPEALRERIAMTRISHVNEIFDEGLGREALKRAQRLKARFINTTMKMTLLGAAASDALESAQLVSGVGGQYNFVAQAHALPDARSILLLRACYTSHGQLRSNIVWNYGHVTIPRHLRDIVITEYGVADLRGQCDSEVIKRLLAIADSRFQDELIRAAQAHGKLEPGYQLPAHSRRNLPQRLSELLGPWRRSGQLPDYPFGSDLDADELKMARALKQLKALGDKPLASLGPILRGLLSRRQAPAAYLQRLGLDGRLGFRNWLIKKLFAAQL</sequence>
<dbReference type="Pfam" id="PF13336">
    <property type="entry name" value="AcetylCoA_hyd_C"/>
    <property type="match status" value="1"/>
</dbReference>
<keyword evidence="2" id="KW-0378">Hydrolase</keyword>
<comment type="caution">
    <text evidence="2">The sequence shown here is derived from an EMBL/GenBank/DDBJ whole genome shotgun (WGS) entry which is preliminary data.</text>
</comment>
<organism evidence="2 3">
    <name type="scientific">Roseateles oligotrophus</name>
    <dbReference type="NCBI Taxonomy" id="1769250"/>
    <lineage>
        <taxon>Bacteria</taxon>
        <taxon>Pseudomonadati</taxon>
        <taxon>Pseudomonadota</taxon>
        <taxon>Betaproteobacteria</taxon>
        <taxon>Burkholderiales</taxon>
        <taxon>Sphaerotilaceae</taxon>
        <taxon>Roseateles</taxon>
    </lineage>
</organism>
<dbReference type="EMBL" id="JACHLP010000006">
    <property type="protein sequence ID" value="MBB4844841.1"/>
    <property type="molecule type" value="Genomic_DNA"/>
</dbReference>
<evidence type="ECO:0000259" key="1">
    <source>
        <dbReference type="Pfam" id="PF13336"/>
    </source>
</evidence>
<dbReference type="GO" id="GO:0006083">
    <property type="term" value="P:acetate metabolic process"/>
    <property type="evidence" value="ECO:0007669"/>
    <property type="project" value="InterPro"/>
</dbReference>
<dbReference type="InterPro" id="IPR037171">
    <property type="entry name" value="NagB/RpiA_transferase-like"/>
</dbReference>
<protein>
    <submittedName>
        <fullName evidence="2">Acyl-CoA hydrolase</fullName>
    </submittedName>
</protein>
<dbReference type="GO" id="GO:0016787">
    <property type="term" value="F:hydrolase activity"/>
    <property type="evidence" value="ECO:0007669"/>
    <property type="project" value="UniProtKB-KW"/>
</dbReference>